<evidence type="ECO:0000313" key="2">
    <source>
        <dbReference type="Proteomes" id="UP001152561"/>
    </source>
</evidence>
<sequence length="141" mass="16272">MTSSFSCSRHQISSKSFWITPPAGSACMKLKARRKVVNARFDQHNRGGSKNVDENMIVLRMRIKELEAGKSGPSSNWMGWEKKYFAHYNEDVCEAIELRGLQIIQDNGGCGYFRWIDPSPDVELLKEMIKEVEEERKLETR</sequence>
<dbReference type="EMBL" id="JAJAGQ010000013">
    <property type="protein sequence ID" value="KAJ8545910.1"/>
    <property type="molecule type" value="Genomic_DNA"/>
</dbReference>
<protein>
    <submittedName>
        <fullName evidence="1">Uncharacterized protein</fullName>
    </submittedName>
</protein>
<proteinExistence type="predicted"/>
<dbReference type="OrthoDB" id="672819at2759"/>
<dbReference type="AlphaFoldDB" id="A0A9Q1R968"/>
<organism evidence="1 2">
    <name type="scientific">Anisodus acutangulus</name>
    <dbReference type="NCBI Taxonomy" id="402998"/>
    <lineage>
        <taxon>Eukaryota</taxon>
        <taxon>Viridiplantae</taxon>
        <taxon>Streptophyta</taxon>
        <taxon>Embryophyta</taxon>
        <taxon>Tracheophyta</taxon>
        <taxon>Spermatophyta</taxon>
        <taxon>Magnoliopsida</taxon>
        <taxon>eudicotyledons</taxon>
        <taxon>Gunneridae</taxon>
        <taxon>Pentapetalae</taxon>
        <taxon>asterids</taxon>
        <taxon>lamiids</taxon>
        <taxon>Solanales</taxon>
        <taxon>Solanaceae</taxon>
        <taxon>Solanoideae</taxon>
        <taxon>Hyoscyameae</taxon>
        <taxon>Anisodus</taxon>
    </lineage>
</organism>
<gene>
    <name evidence="1" type="ORF">K7X08_018493</name>
</gene>
<accession>A0A9Q1R968</accession>
<keyword evidence="2" id="KW-1185">Reference proteome</keyword>
<dbReference type="PANTHER" id="PTHR33782:SF27">
    <property type="entry name" value="PROTEIN, PUTATIVE-RELATED"/>
    <property type="match status" value="1"/>
</dbReference>
<name>A0A9Q1R968_9SOLA</name>
<evidence type="ECO:0000313" key="1">
    <source>
        <dbReference type="EMBL" id="KAJ8545910.1"/>
    </source>
</evidence>
<reference evidence="2" key="1">
    <citation type="journal article" date="2023" name="Proc. Natl. Acad. Sci. U.S.A.">
        <title>Genomic and structural basis for evolution of tropane alkaloid biosynthesis.</title>
        <authorList>
            <person name="Wanga Y.-J."/>
            <person name="Taina T."/>
            <person name="Yua J.-Y."/>
            <person name="Lia J."/>
            <person name="Xua B."/>
            <person name="Chenc J."/>
            <person name="D'Auriad J.C."/>
            <person name="Huanga J.-P."/>
            <person name="Huanga S.-X."/>
        </authorList>
    </citation>
    <scope>NUCLEOTIDE SEQUENCE [LARGE SCALE GENOMIC DNA]</scope>
    <source>
        <strain evidence="2">cv. KIB-2019</strain>
    </source>
</reference>
<comment type="caution">
    <text evidence="1">The sequence shown here is derived from an EMBL/GenBank/DDBJ whole genome shotgun (WGS) entry which is preliminary data.</text>
</comment>
<dbReference type="PANTHER" id="PTHR33782">
    <property type="entry name" value="OS01G0121600 PROTEIN"/>
    <property type="match status" value="1"/>
</dbReference>
<dbReference type="Proteomes" id="UP001152561">
    <property type="component" value="Unassembled WGS sequence"/>
</dbReference>